<dbReference type="RefSeq" id="WP_377943778.1">
    <property type="nucleotide sequence ID" value="NZ_JBHUCX010000035.1"/>
</dbReference>
<dbReference type="Gene3D" id="1.25.10.10">
    <property type="entry name" value="Leucine-rich Repeat Variant"/>
    <property type="match status" value="2"/>
</dbReference>
<proteinExistence type="predicted"/>
<evidence type="ECO:0000313" key="2">
    <source>
        <dbReference type="EMBL" id="MFD1675896.1"/>
    </source>
</evidence>
<evidence type="ECO:0000256" key="1">
    <source>
        <dbReference type="ARBA" id="ARBA00045876"/>
    </source>
</evidence>
<reference evidence="3" key="1">
    <citation type="journal article" date="2019" name="Int. J. Syst. Evol. Microbiol.">
        <title>The Global Catalogue of Microorganisms (GCM) 10K type strain sequencing project: providing services to taxonomists for standard genome sequencing and annotation.</title>
        <authorList>
            <consortium name="The Broad Institute Genomics Platform"/>
            <consortium name="The Broad Institute Genome Sequencing Center for Infectious Disease"/>
            <person name="Wu L."/>
            <person name="Ma J."/>
        </authorList>
    </citation>
    <scope>NUCLEOTIDE SEQUENCE [LARGE SCALE GENOMIC DNA]</scope>
    <source>
        <strain evidence="3">CGMCC 1.12286</strain>
    </source>
</reference>
<dbReference type="SMART" id="SM00567">
    <property type="entry name" value="EZ_HEAT"/>
    <property type="match status" value="4"/>
</dbReference>
<dbReference type="Pfam" id="PF05721">
    <property type="entry name" value="PhyH"/>
    <property type="match status" value="1"/>
</dbReference>
<dbReference type="InterPro" id="IPR021133">
    <property type="entry name" value="HEAT_type_2"/>
</dbReference>
<comment type="caution">
    <text evidence="2">The sequence shown here is derived from an EMBL/GenBank/DDBJ whole genome shotgun (WGS) entry which is preliminary data.</text>
</comment>
<dbReference type="InterPro" id="IPR004155">
    <property type="entry name" value="PBS_lyase_HEAT"/>
</dbReference>
<dbReference type="PANTHER" id="PTHR12697">
    <property type="entry name" value="PBS LYASE HEAT-LIKE PROTEIN"/>
    <property type="match status" value="1"/>
</dbReference>
<dbReference type="Proteomes" id="UP001597079">
    <property type="component" value="Unassembled WGS sequence"/>
</dbReference>
<dbReference type="PROSITE" id="PS50077">
    <property type="entry name" value="HEAT_REPEAT"/>
    <property type="match status" value="1"/>
</dbReference>
<dbReference type="PANTHER" id="PTHR12697:SF5">
    <property type="entry name" value="DEOXYHYPUSINE HYDROXYLASE"/>
    <property type="match status" value="1"/>
</dbReference>
<comment type="function">
    <text evidence="1">Catalyzes the hydroxylation of the N(6)-(4-aminobutyl)-L-lysine intermediate produced by deoxyhypusine synthase/DHPS on a critical lysine of the eukaryotic translation initiation factor 5A/eIF-5A. This is the second step of the post-translational modification of that lysine into an unusual amino acid residue named hypusine. Hypusination is unique to mature eIF-5A factor and is essential for its function.</text>
</comment>
<sequence>MDQNTPLLLTDEQMRKFITEGFLILQTDFSKEFHASLMEQLNQVYETEGNPGNNLLPRIREVQKIFDHPVITGALTSVLGPNYMLHAHRHGHFNAVPTPGGWHKDSYWGYKRMRNHHPWWAMIMYFPQDTPVELGPTSVMPGTQNYETRTFTSDGSAEEALASGEAGTFALIHYDIWHRSTANTLGNPRYMLKFEFMRTVAPTAPSWNQQEPKWITPAQTNTPIAKHERMWEETWNWLSGKLGSLANTLPADAQRISELATELADEFEPTGLNAAYELACRGPKATEALLAALAHEDVRVSRLAAYGLSVSGADAVAGLTQALDSGREETVCHAVFALGELRELAQSAVPKLVGLLNHASEHVRREIVESLGMIGTPVDAVVQGLNRCLEDADVQVRFMAGLALTRIGKDGAAALPYLERALEDENRYVRAHAAEALRYIGTEPAKDMLIKVLFNSRWCS</sequence>
<dbReference type="InterPro" id="IPR011989">
    <property type="entry name" value="ARM-like"/>
</dbReference>
<organism evidence="2 3">
    <name type="scientific">Alicyclobacillus fodiniaquatilis</name>
    <dbReference type="NCBI Taxonomy" id="1661150"/>
    <lineage>
        <taxon>Bacteria</taxon>
        <taxon>Bacillati</taxon>
        <taxon>Bacillota</taxon>
        <taxon>Bacilli</taxon>
        <taxon>Bacillales</taxon>
        <taxon>Alicyclobacillaceae</taxon>
        <taxon>Alicyclobacillus</taxon>
    </lineage>
</organism>
<dbReference type="SUPFAM" id="SSF51197">
    <property type="entry name" value="Clavaminate synthase-like"/>
    <property type="match status" value="1"/>
</dbReference>
<dbReference type="InterPro" id="IPR008775">
    <property type="entry name" value="Phytyl_CoA_dOase-like"/>
</dbReference>
<evidence type="ECO:0000313" key="3">
    <source>
        <dbReference type="Proteomes" id="UP001597079"/>
    </source>
</evidence>
<keyword evidence="3" id="KW-1185">Reference proteome</keyword>
<accession>A0ABW4JHJ9</accession>
<dbReference type="Gene3D" id="2.60.120.620">
    <property type="entry name" value="q2cbj1_9rhob like domain"/>
    <property type="match status" value="1"/>
</dbReference>
<protein>
    <submittedName>
        <fullName evidence="2">HEAT repeat domain-containing protein</fullName>
    </submittedName>
</protein>
<dbReference type="EMBL" id="JBHUCX010000035">
    <property type="protein sequence ID" value="MFD1675896.1"/>
    <property type="molecule type" value="Genomic_DNA"/>
</dbReference>
<dbReference type="InterPro" id="IPR016024">
    <property type="entry name" value="ARM-type_fold"/>
</dbReference>
<dbReference type="SUPFAM" id="SSF48371">
    <property type="entry name" value="ARM repeat"/>
    <property type="match status" value="1"/>
</dbReference>
<gene>
    <name evidence="2" type="ORF">ACFSB2_14425</name>
</gene>
<feature type="non-terminal residue" evidence="2">
    <location>
        <position position="460"/>
    </location>
</feature>
<dbReference type="Pfam" id="PF13646">
    <property type="entry name" value="HEAT_2"/>
    <property type="match status" value="2"/>
</dbReference>
<name>A0ABW4JHJ9_9BACL</name>